<dbReference type="InterPro" id="IPR035671">
    <property type="entry name" value="DsbD_gamma"/>
</dbReference>
<dbReference type="EMBL" id="CP014525">
    <property type="protein sequence ID" value="AMW34317.1"/>
    <property type="molecule type" value="Genomic_DNA"/>
</dbReference>
<evidence type="ECO:0000256" key="4">
    <source>
        <dbReference type="ARBA" id="ARBA00022989"/>
    </source>
</evidence>
<keyword evidence="3" id="KW-0201">Cytochrome c-type biogenesis</keyword>
<dbReference type="Pfam" id="PF02683">
    <property type="entry name" value="DsbD_TM"/>
    <property type="match status" value="1"/>
</dbReference>
<keyword evidence="5" id="KW-0472">Membrane</keyword>
<reference evidence="8 9" key="1">
    <citation type="submission" date="2016-02" db="EMBL/GenBank/DDBJ databases">
        <title>Complete Genome of H5569, the type strain of the newly described species Haematospirillium jordaniae.</title>
        <authorList>
            <person name="Nicholson A.C."/>
            <person name="Humrighouse B.W."/>
            <person name="Loparov V."/>
            <person name="McQuiston J.R."/>
        </authorList>
    </citation>
    <scope>NUCLEOTIDE SEQUENCE [LARGE SCALE GENOMIC DNA]</scope>
    <source>
        <strain evidence="8 9">H5569</strain>
    </source>
</reference>
<feature type="domain" description="Cytochrome C biogenesis protein transmembrane" evidence="6">
    <location>
        <begin position="314"/>
        <end position="532"/>
    </location>
</feature>
<dbReference type="Pfam" id="PF11412">
    <property type="entry name" value="DsbD_N"/>
    <property type="match status" value="1"/>
</dbReference>
<protein>
    <submittedName>
        <fullName evidence="8">Uncharacterized protein</fullName>
    </submittedName>
</protein>
<gene>
    <name evidence="8" type="ORF">AY555_02965</name>
</gene>
<dbReference type="CDD" id="cd02953">
    <property type="entry name" value="DsbDgamma"/>
    <property type="match status" value="1"/>
</dbReference>
<accession>A0A143DC47</accession>
<dbReference type="RefSeq" id="WP_066133251.1">
    <property type="nucleotide sequence ID" value="NZ_JAAVST010000003.1"/>
</dbReference>
<organism evidence="8 9">
    <name type="scientific">Haematospirillum jordaniae</name>
    <dbReference type="NCBI Taxonomy" id="1549855"/>
    <lineage>
        <taxon>Bacteria</taxon>
        <taxon>Pseudomonadati</taxon>
        <taxon>Pseudomonadota</taxon>
        <taxon>Alphaproteobacteria</taxon>
        <taxon>Rhodospirillales</taxon>
        <taxon>Novispirillaceae</taxon>
        <taxon>Haematospirillum</taxon>
    </lineage>
</organism>
<dbReference type="Gene3D" id="3.40.30.10">
    <property type="entry name" value="Glutaredoxin"/>
    <property type="match status" value="1"/>
</dbReference>
<proteinExistence type="predicted"/>
<dbReference type="GO" id="GO:0017004">
    <property type="term" value="P:cytochrome complex assembly"/>
    <property type="evidence" value="ECO:0007669"/>
    <property type="project" value="UniProtKB-KW"/>
</dbReference>
<evidence type="ECO:0000256" key="2">
    <source>
        <dbReference type="ARBA" id="ARBA00022692"/>
    </source>
</evidence>
<dbReference type="KEGG" id="hjo:AY555_02965"/>
<keyword evidence="9" id="KW-1185">Reference proteome</keyword>
<dbReference type="InterPro" id="IPR028250">
    <property type="entry name" value="DsbDN"/>
</dbReference>
<dbReference type="STRING" id="1549855.AY555_02965"/>
<dbReference type="PANTHER" id="PTHR32234:SF3">
    <property type="entry name" value="SUPPRESSION OF COPPER SENSITIVITY PROTEIN"/>
    <property type="match status" value="1"/>
</dbReference>
<comment type="subcellular location">
    <subcellularLocation>
        <location evidence="1">Membrane</location>
        <topology evidence="1">Multi-pass membrane protein</topology>
    </subcellularLocation>
</comment>
<evidence type="ECO:0000256" key="5">
    <source>
        <dbReference type="ARBA" id="ARBA00023136"/>
    </source>
</evidence>
<evidence type="ECO:0000313" key="9">
    <source>
        <dbReference type="Proteomes" id="UP000076066"/>
    </source>
</evidence>
<dbReference type="GO" id="GO:0016020">
    <property type="term" value="C:membrane"/>
    <property type="evidence" value="ECO:0007669"/>
    <property type="project" value="UniProtKB-SubCell"/>
</dbReference>
<dbReference type="SUPFAM" id="SSF52833">
    <property type="entry name" value="Thioredoxin-like"/>
    <property type="match status" value="1"/>
</dbReference>
<dbReference type="Pfam" id="PF13899">
    <property type="entry name" value="Thioredoxin_7"/>
    <property type="match status" value="1"/>
</dbReference>
<dbReference type="AlphaFoldDB" id="A0A143DC47"/>
<dbReference type="InterPro" id="IPR036249">
    <property type="entry name" value="Thioredoxin-like_sf"/>
</dbReference>
<keyword evidence="4" id="KW-1133">Transmembrane helix</keyword>
<dbReference type="Proteomes" id="UP000076066">
    <property type="component" value="Chromosome"/>
</dbReference>
<evidence type="ECO:0000259" key="6">
    <source>
        <dbReference type="Pfam" id="PF02683"/>
    </source>
</evidence>
<name>A0A143DC47_9PROT</name>
<evidence type="ECO:0000313" key="8">
    <source>
        <dbReference type="EMBL" id="AMW34317.1"/>
    </source>
</evidence>
<dbReference type="PANTHER" id="PTHR32234">
    <property type="entry name" value="THIOL:DISULFIDE INTERCHANGE PROTEIN DSBD"/>
    <property type="match status" value="1"/>
</dbReference>
<sequence length="672" mass="73055">MAYFQQWVAKGMPKPPEGALMRHLLFFLFITACSISPLRAQEESTTSFVTTPEARISLLAGQTATKGQGALLLGLRFELEKGWKIYWRNPGDAGFPPTLSWDNSVNLADARIIWPVPSRFSWAGLETIGYEGDVTLPIEARIADPDKPLHASLRVDYLVCSNICIPGTANLALTLPDGEGSISADAEQINAYKWQAPGSHHGLRILSAAYKTGENGLPLLSIEAESDTPFSDAIDLFAEYDMQDTPEFVGTRRPTVTTSSNTKRIHVETRLETRPALDQRLTLTLVDGNRGTESTLIPDHASPSPTLSQPGLVAMLGLAFIGGLILNLMPCVLPILSLKILHLAHHAGRNQREIRMGFTGSGIGVVLTFVGIGIILATLKAGGAALGWGIQFQNPLFLGILVIILTAFALNLWGLFDIRLPNWLLRTTETSLPSSSQWLPSIANGAFATLLATPCSAPFLGTAVGFALAQGPWNIMVIFVVMGFGMALPWFLVAITPKLGQCLPRPGYWMIRLRQIMGLTLLATAFWLLTVILAQYRGPDEPEEGWVAFDTQMIGAHIANGQTVFVDVTARWCITCQVNKAVVLSQEPVSTLLSQPGIIAMQADWTSQNPFISQYMASHGRYGIPFNAVYGPGRPDGIILPELLTAQTVQEALKQAQYPDKHIITENNGTVP</sequence>
<feature type="domain" description="Thiol:disulfide interchange protein DsbD N-terminal" evidence="7">
    <location>
        <begin position="68"/>
        <end position="174"/>
    </location>
</feature>
<evidence type="ECO:0000256" key="3">
    <source>
        <dbReference type="ARBA" id="ARBA00022748"/>
    </source>
</evidence>
<keyword evidence="2" id="KW-0812">Transmembrane</keyword>
<evidence type="ECO:0000256" key="1">
    <source>
        <dbReference type="ARBA" id="ARBA00004141"/>
    </source>
</evidence>
<dbReference type="GO" id="GO:0015035">
    <property type="term" value="F:protein-disulfide reductase activity"/>
    <property type="evidence" value="ECO:0007669"/>
    <property type="project" value="TreeGrafter"/>
</dbReference>
<dbReference type="InterPro" id="IPR003834">
    <property type="entry name" value="Cyt_c_assmbl_TM_dom"/>
</dbReference>
<dbReference type="GO" id="GO:0045454">
    <property type="term" value="P:cell redox homeostasis"/>
    <property type="evidence" value="ECO:0007669"/>
    <property type="project" value="TreeGrafter"/>
</dbReference>
<evidence type="ECO:0000259" key="7">
    <source>
        <dbReference type="Pfam" id="PF11412"/>
    </source>
</evidence>